<dbReference type="EMBL" id="GL733458">
    <property type="protein sequence ID" value="EFX62653.1"/>
    <property type="molecule type" value="Genomic_DNA"/>
</dbReference>
<sequence>MPTPEDQLVIPPPMVRPVAIPVRKSLRGLVPKKMFPFEMTGACAVHLSPSLSMSALISTAFKATSLFYEPNTFTEAMSGAE</sequence>
<dbReference type="Proteomes" id="UP000000305">
    <property type="component" value="Unassembled WGS sequence"/>
</dbReference>
<gene>
    <name evidence="1" type="ORF">DAPPUDRAFT_336646</name>
</gene>
<dbReference type="HOGENOM" id="CLU_2580623_0_0_1"/>
<organism evidence="1 2">
    <name type="scientific">Daphnia pulex</name>
    <name type="common">Water flea</name>
    <dbReference type="NCBI Taxonomy" id="6669"/>
    <lineage>
        <taxon>Eukaryota</taxon>
        <taxon>Metazoa</taxon>
        <taxon>Ecdysozoa</taxon>
        <taxon>Arthropoda</taxon>
        <taxon>Crustacea</taxon>
        <taxon>Branchiopoda</taxon>
        <taxon>Diplostraca</taxon>
        <taxon>Cladocera</taxon>
        <taxon>Anomopoda</taxon>
        <taxon>Daphniidae</taxon>
        <taxon>Daphnia</taxon>
    </lineage>
</organism>
<feature type="non-terminal residue" evidence="1">
    <location>
        <position position="81"/>
    </location>
</feature>
<dbReference type="InParanoid" id="E9I027"/>
<evidence type="ECO:0000313" key="1">
    <source>
        <dbReference type="EMBL" id="EFX62653.1"/>
    </source>
</evidence>
<name>E9I027_DAPPU</name>
<evidence type="ECO:0000313" key="2">
    <source>
        <dbReference type="Proteomes" id="UP000000305"/>
    </source>
</evidence>
<keyword evidence="2" id="KW-1185">Reference proteome</keyword>
<proteinExistence type="predicted"/>
<dbReference type="STRING" id="6669.E9I027"/>
<reference evidence="1 2" key="1">
    <citation type="journal article" date="2011" name="Science">
        <title>The ecoresponsive genome of Daphnia pulex.</title>
        <authorList>
            <person name="Colbourne J.K."/>
            <person name="Pfrender M.E."/>
            <person name="Gilbert D."/>
            <person name="Thomas W.K."/>
            <person name="Tucker A."/>
            <person name="Oakley T.H."/>
            <person name="Tokishita S."/>
            <person name="Aerts A."/>
            <person name="Arnold G.J."/>
            <person name="Basu M.K."/>
            <person name="Bauer D.J."/>
            <person name="Caceres C.E."/>
            <person name="Carmel L."/>
            <person name="Casola C."/>
            <person name="Choi J.H."/>
            <person name="Detter J.C."/>
            <person name="Dong Q."/>
            <person name="Dusheyko S."/>
            <person name="Eads B.D."/>
            <person name="Frohlich T."/>
            <person name="Geiler-Samerotte K.A."/>
            <person name="Gerlach D."/>
            <person name="Hatcher P."/>
            <person name="Jogdeo S."/>
            <person name="Krijgsveld J."/>
            <person name="Kriventseva E.V."/>
            <person name="Kultz D."/>
            <person name="Laforsch C."/>
            <person name="Lindquist E."/>
            <person name="Lopez J."/>
            <person name="Manak J.R."/>
            <person name="Muller J."/>
            <person name="Pangilinan J."/>
            <person name="Patwardhan R.P."/>
            <person name="Pitluck S."/>
            <person name="Pritham E.J."/>
            <person name="Rechtsteiner A."/>
            <person name="Rho M."/>
            <person name="Rogozin I.B."/>
            <person name="Sakarya O."/>
            <person name="Salamov A."/>
            <person name="Schaack S."/>
            <person name="Shapiro H."/>
            <person name="Shiga Y."/>
            <person name="Skalitzky C."/>
            <person name="Smith Z."/>
            <person name="Souvorov A."/>
            <person name="Sung W."/>
            <person name="Tang Z."/>
            <person name="Tsuchiya D."/>
            <person name="Tu H."/>
            <person name="Vos H."/>
            <person name="Wang M."/>
            <person name="Wolf Y.I."/>
            <person name="Yamagata H."/>
            <person name="Yamada T."/>
            <person name="Ye Y."/>
            <person name="Shaw J.R."/>
            <person name="Andrews J."/>
            <person name="Crease T.J."/>
            <person name="Tang H."/>
            <person name="Lucas S.M."/>
            <person name="Robertson H.M."/>
            <person name="Bork P."/>
            <person name="Koonin E.V."/>
            <person name="Zdobnov E.M."/>
            <person name="Grigoriev I.V."/>
            <person name="Lynch M."/>
            <person name="Boore J.L."/>
        </authorList>
    </citation>
    <scope>NUCLEOTIDE SEQUENCE [LARGE SCALE GENOMIC DNA]</scope>
</reference>
<accession>E9I027</accession>
<dbReference type="AlphaFoldDB" id="E9I027"/>
<dbReference type="KEGG" id="dpx:DAPPUDRAFT_336646"/>
<protein>
    <submittedName>
        <fullName evidence="1">Uncharacterized protein</fullName>
    </submittedName>
</protein>